<dbReference type="Proteomes" id="UP000282076">
    <property type="component" value="Unassembled WGS sequence"/>
</dbReference>
<dbReference type="InterPro" id="IPR028994">
    <property type="entry name" value="Integrin_alpha_N"/>
</dbReference>
<dbReference type="EMBL" id="RBZM01000004">
    <property type="protein sequence ID" value="RKP55036.1"/>
    <property type="molecule type" value="Genomic_DNA"/>
</dbReference>
<dbReference type="InterPro" id="IPR018763">
    <property type="entry name" value="DUF2334"/>
</dbReference>
<sequence>MKRKWWIWTGILVGFFLVATAALTYYLTYTGTNIYPDLHKRHAMIRLEDVGPGGDYGSPEGLGMLRAVMEELETRRIPFHVAVIPRRMNLNPAGEWQERGIDDPNPDLLVKSFIRLLQEAQLRGGVLGMHGYSHQYGEYAMKSGNQNSGAGLEFKVPGVPETKETAYAAARIASSLAAFEKADLHPGFWESPHYKDTREQEKVFRSYIGMLFEPDLFSLRSLKDLNAYDNVNAYGQRSLGSVYVPTPLGYVGDGKSVDRMLSKAASSDGLASFYFHPFLEFPFLEQVLGPDGKPAMKDDLPVYRYKDDASASFLHRLTDGFGQLGYRWMSLYDIVPFTPAHRVALPPSSDRQQVLLGDVFGRGHDDVVVREAHRISVVPGTYEWPRNRAQQAPMIWLKESFAPEEQLLLGDLNGDGKQDLIAYNRQTGDVRACWAEEDRFAVPVSLGRLPSGLASLQSFHSDEARGLIASRKGRILLIRYANSRLDFLESKATLPADCVLYAGKFQTSDHDDILCVSSANDKGLLILNYENESKFANPRPIDGIRLTAGEQLLVGDPNGDGRSDLIAYSAKTGVWRVYENEGHDLFRKLDNDFGPWAHGKGKIGFAADFDGNGKTDIGSYDESGRLLDIALSFRSRGFRFMRCNNTLTKNHSTR</sequence>
<gene>
    <name evidence="1" type="ORF">D7Z26_07340</name>
</gene>
<reference evidence="1 2" key="1">
    <citation type="submission" date="2018-10" db="EMBL/GenBank/DDBJ databases">
        <title>Cohnella sp. M2MS4P-1, whole genome shotgun sequence.</title>
        <authorList>
            <person name="Tuo L."/>
        </authorList>
    </citation>
    <scope>NUCLEOTIDE SEQUENCE [LARGE SCALE GENOMIC DNA]</scope>
    <source>
        <strain evidence="1 2">M2MS4P-1</strain>
    </source>
</reference>
<dbReference type="Pfam" id="PF10096">
    <property type="entry name" value="DUF2334"/>
    <property type="match status" value="1"/>
</dbReference>
<comment type="caution">
    <text evidence="1">The sequence shown here is derived from an EMBL/GenBank/DDBJ whole genome shotgun (WGS) entry which is preliminary data.</text>
</comment>
<dbReference type="SUPFAM" id="SSF69318">
    <property type="entry name" value="Integrin alpha N-terminal domain"/>
    <property type="match status" value="1"/>
</dbReference>
<evidence type="ECO:0000313" key="1">
    <source>
        <dbReference type="EMBL" id="RKP55036.1"/>
    </source>
</evidence>
<accession>A0A494Y435</accession>
<evidence type="ECO:0000313" key="2">
    <source>
        <dbReference type="Proteomes" id="UP000282076"/>
    </source>
</evidence>
<dbReference type="RefSeq" id="WP_120975414.1">
    <property type="nucleotide sequence ID" value="NZ_RBZM01000004.1"/>
</dbReference>
<protein>
    <submittedName>
        <fullName evidence="1">DUF2334 domain-containing protein</fullName>
    </submittedName>
</protein>
<dbReference type="OrthoDB" id="2339428at2"/>
<dbReference type="AlphaFoldDB" id="A0A494Y435"/>
<organism evidence="1 2">
    <name type="scientific">Cohnella endophytica</name>
    <dbReference type="NCBI Taxonomy" id="2419778"/>
    <lineage>
        <taxon>Bacteria</taxon>
        <taxon>Bacillati</taxon>
        <taxon>Bacillota</taxon>
        <taxon>Bacilli</taxon>
        <taxon>Bacillales</taxon>
        <taxon>Paenibacillaceae</taxon>
        <taxon>Cohnella</taxon>
    </lineage>
</organism>
<proteinExistence type="predicted"/>
<keyword evidence="2" id="KW-1185">Reference proteome</keyword>
<name>A0A494Y435_9BACL</name>
<dbReference type="PANTHER" id="PTHR46580">
    <property type="entry name" value="SENSOR KINASE-RELATED"/>
    <property type="match status" value="1"/>
</dbReference>